<keyword evidence="2" id="KW-1185">Reference proteome</keyword>
<reference evidence="1 2" key="1">
    <citation type="submission" date="2019-11" db="EMBL/GenBank/DDBJ databases">
        <title>Whole genome sequence of Oryza granulata.</title>
        <authorList>
            <person name="Li W."/>
        </authorList>
    </citation>
    <scope>NUCLEOTIDE SEQUENCE [LARGE SCALE GENOMIC DNA]</scope>
    <source>
        <strain evidence="2">cv. Menghai</strain>
        <tissue evidence="1">Leaf</tissue>
    </source>
</reference>
<evidence type="ECO:0000313" key="1">
    <source>
        <dbReference type="EMBL" id="KAF0898712.1"/>
    </source>
</evidence>
<name>A0A6G1CEW0_9ORYZ</name>
<accession>A0A6G1CEW0</accession>
<proteinExistence type="predicted"/>
<protein>
    <submittedName>
        <fullName evidence="1">Uncharacterized protein</fullName>
    </submittedName>
</protein>
<sequence>MGSGVKDLLLGGLGGGRSAGPASSSFLHHYGNDNGSVASLGLRSGGFTADSLGSGRSARPASSSFFLYYHVHGGGSVASHGLRSSGFAAGVLESGKSARSTSGVARRLQWWLAWHRLRPWLD</sequence>
<dbReference type="Proteomes" id="UP000479710">
    <property type="component" value="Unassembled WGS sequence"/>
</dbReference>
<evidence type="ECO:0000313" key="2">
    <source>
        <dbReference type="Proteomes" id="UP000479710"/>
    </source>
</evidence>
<dbReference type="EMBL" id="SPHZ02000009">
    <property type="protein sequence ID" value="KAF0898712.1"/>
    <property type="molecule type" value="Genomic_DNA"/>
</dbReference>
<gene>
    <name evidence="1" type="ORF">E2562_009323</name>
</gene>
<dbReference type="AlphaFoldDB" id="A0A6G1CEW0"/>
<organism evidence="1 2">
    <name type="scientific">Oryza meyeriana var. granulata</name>
    <dbReference type="NCBI Taxonomy" id="110450"/>
    <lineage>
        <taxon>Eukaryota</taxon>
        <taxon>Viridiplantae</taxon>
        <taxon>Streptophyta</taxon>
        <taxon>Embryophyta</taxon>
        <taxon>Tracheophyta</taxon>
        <taxon>Spermatophyta</taxon>
        <taxon>Magnoliopsida</taxon>
        <taxon>Liliopsida</taxon>
        <taxon>Poales</taxon>
        <taxon>Poaceae</taxon>
        <taxon>BOP clade</taxon>
        <taxon>Oryzoideae</taxon>
        <taxon>Oryzeae</taxon>
        <taxon>Oryzinae</taxon>
        <taxon>Oryza</taxon>
        <taxon>Oryza meyeriana</taxon>
    </lineage>
</organism>
<comment type="caution">
    <text evidence="1">The sequence shown here is derived from an EMBL/GenBank/DDBJ whole genome shotgun (WGS) entry which is preliminary data.</text>
</comment>